<feature type="transmembrane region" description="Helical" evidence="6">
    <location>
        <begin position="277"/>
        <end position="299"/>
    </location>
</feature>
<sequence>MERRGGRQQDSGDSVYELREWRPVVYRKCTDTLWLLLFFLFWAGLMFITGYAVMAGATERLVLGYDSFGNICGRKNTPVKGAPLSGQDMTNKKYVFFLNSCSLEMQSLKISSVSLCVSSCPQEQLNSLEDLQSFARNNGSCLCVYNLNISSYTLNPMAAELCPPLPVPPSKSFPLFNRCVPQNPECYSKYASVLISMVNEMDVFHRILSGILAGRDTVIGLSVLALVLAFRFIRMLLVHTLIALVVFGLLCVLWWLYYDYRNDPSTELETEKENVKFLLGYAIFSTIVTVVLLSLVLVLRKRLQFTVQLFRVVDKIIGRIPFLLFQPLWTFLILIVFWVFWVAVLLSLGTAGLKGALSRVPGLRGLCKGHAKDLQQPQCPLGADKVAHTIPDTSQDAIGFLGHLGTLLAHIQAAVNQHAQVLFHRAAFQPLFPKPVALHGVAVAQVQDPTLSLVEPHTVDLGPLIQPNLPTLKQINTPTQLGVICKLTEGALDPFVQIIDKGIKQNWPQHRALGNTACDRPPTGFNSIHHNSLGPAIQPVFYPAKKSVFLTKLQKQSLKCAFFGKEMFRWITTSGGQVEYRALSGICYMAWYHFVGLIWTSEFILACQQMTIAGAVVTCYFNRNKNSPPPHPVLSSISVLFCYHLGTAVKGSFLITILRIPRIVLSYLCNILKKKHAYTTTAINGTNFCTSAKDAVFILAKNSPKLASISCFGDFMLFLGKVFVVCFTVFGGLMAFNYHRELQAWVVPLLLVGFFAYLMSHSFLSVFEVTADAMFLCFAIDMETNDGSAEKPYFMDQELLVMINGDDLERGKEIRNRDQTPHQCELRI</sequence>
<dbReference type="Proteomes" id="UP001333110">
    <property type="component" value="Unassembled WGS sequence"/>
</dbReference>
<keyword evidence="3 6" id="KW-0812">Transmembrane</keyword>
<keyword evidence="8" id="KW-1185">Reference proteome</keyword>
<reference evidence="7 8" key="1">
    <citation type="journal article" date="2023" name="J. Hered.">
        <title>Chromosome-level genome of the wood stork (Mycteria americana) provides insight into avian chromosome evolution.</title>
        <authorList>
            <person name="Flamio R. Jr."/>
            <person name="Ramstad K.M."/>
        </authorList>
    </citation>
    <scope>NUCLEOTIDE SEQUENCE [LARGE SCALE GENOMIC DNA]</scope>
    <source>
        <strain evidence="7">JAX WOST 10</strain>
    </source>
</reference>
<dbReference type="GO" id="GO:0022857">
    <property type="term" value="F:transmembrane transporter activity"/>
    <property type="evidence" value="ECO:0007669"/>
    <property type="project" value="InterPro"/>
</dbReference>
<evidence type="ECO:0000256" key="4">
    <source>
        <dbReference type="ARBA" id="ARBA00022989"/>
    </source>
</evidence>
<evidence type="ECO:0000256" key="1">
    <source>
        <dbReference type="ARBA" id="ARBA00004141"/>
    </source>
</evidence>
<keyword evidence="4 6" id="KW-1133">Transmembrane helix</keyword>
<evidence type="ECO:0000313" key="7">
    <source>
        <dbReference type="EMBL" id="KAK4819279.1"/>
    </source>
</evidence>
<comment type="similarity">
    <text evidence="2">Belongs to the CTL (choline transporter-like) family.</text>
</comment>
<evidence type="ECO:0000256" key="5">
    <source>
        <dbReference type="ARBA" id="ARBA00023136"/>
    </source>
</evidence>
<evidence type="ECO:0008006" key="9">
    <source>
        <dbReference type="Google" id="ProtNLM"/>
    </source>
</evidence>
<feature type="transmembrane region" description="Helical" evidence="6">
    <location>
        <begin position="742"/>
        <end position="759"/>
    </location>
</feature>
<name>A0AAN7N7A0_MYCAM</name>
<keyword evidence="5 6" id="KW-0472">Membrane</keyword>
<dbReference type="PANTHER" id="PTHR12385:SF13">
    <property type="entry name" value="CHOLINE TRANSPORTER-LIKE PROTEIN 3"/>
    <property type="match status" value="1"/>
</dbReference>
<evidence type="ECO:0000256" key="2">
    <source>
        <dbReference type="ARBA" id="ARBA00007168"/>
    </source>
</evidence>
<dbReference type="GO" id="GO:0016020">
    <property type="term" value="C:membrane"/>
    <property type="evidence" value="ECO:0007669"/>
    <property type="project" value="UniProtKB-SubCell"/>
</dbReference>
<feature type="transmembrane region" description="Helical" evidence="6">
    <location>
        <begin position="320"/>
        <end position="341"/>
    </location>
</feature>
<feature type="transmembrane region" description="Helical" evidence="6">
    <location>
        <begin position="236"/>
        <end position="257"/>
    </location>
</feature>
<comment type="subcellular location">
    <subcellularLocation>
        <location evidence="1">Membrane</location>
        <topology evidence="1">Multi-pass membrane protein</topology>
    </subcellularLocation>
</comment>
<feature type="transmembrane region" description="Helical" evidence="6">
    <location>
        <begin position="715"/>
        <end position="736"/>
    </location>
</feature>
<evidence type="ECO:0000256" key="3">
    <source>
        <dbReference type="ARBA" id="ARBA00022692"/>
    </source>
</evidence>
<evidence type="ECO:0000313" key="8">
    <source>
        <dbReference type="Proteomes" id="UP001333110"/>
    </source>
</evidence>
<accession>A0AAN7N7A0</accession>
<dbReference type="EMBL" id="JAUNZN010000006">
    <property type="protein sequence ID" value="KAK4819279.1"/>
    <property type="molecule type" value="Genomic_DNA"/>
</dbReference>
<proteinExistence type="inferred from homology"/>
<dbReference type="Pfam" id="PF04515">
    <property type="entry name" value="Choline_transpo"/>
    <property type="match status" value="2"/>
</dbReference>
<feature type="transmembrane region" description="Helical" evidence="6">
    <location>
        <begin position="207"/>
        <end position="229"/>
    </location>
</feature>
<dbReference type="InterPro" id="IPR007603">
    <property type="entry name" value="Choline_transptr-like"/>
</dbReference>
<dbReference type="PANTHER" id="PTHR12385">
    <property type="entry name" value="CHOLINE TRANSPORTER-LIKE (SLC FAMILY 44)"/>
    <property type="match status" value="1"/>
</dbReference>
<protein>
    <recommendedName>
        <fullName evidence="9">Choline transporter-like protein 3</fullName>
    </recommendedName>
</protein>
<feature type="transmembrane region" description="Helical" evidence="6">
    <location>
        <begin position="32"/>
        <end position="54"/>
    </location>
</feature>
<gene>
    <name evidence="7" type="ORF">QYF61_000619</name>
</gene>
<evidence type="ECO:0000256" key="6">
    <source>
        <dbReference type="SAM" id="Phobius"/>
    </source>
</evidence>
<comment type="caution">
    <text evidence="7">The sequence shown here is derived from an EMBL/GenBank/DDBJ whole genome shotgun (WGS) entry which is preliminary data.</text>
</comment>
<dbReference type="AlphaFoldDB" id="A0AAN7N7A0"/>
<organism evidence="7 8">
    <name type="scientific">Mycteria americana</name>
    <name type="common">Wood stork</name>
    <dbReference type="NCBI Taxonomy" id="33587"/>
    <lineage>
        <taxon>Eukaryota</taxon>
        <taxon>Metazoa</taxon>
        <taxon>Chordata</taxon>
        <taxon>Craniata</taxon>
        <taxon>Vertebrata</taxon>
        <taxon>Euteleostomi</taxon>
        <taxon>Archelosauria</taxon>
        <taxon>Archosauria</taxon>
        <taxon>Dinosauria</taxon>
        <taxon>Saurischia</taxon>
        <taxon>Theropoda</taxon>
        <taxon>Coelurosauria</taxon>
        <taxon>Aves</taxon>
        <taxon>Neognathae</taxon>
        <taxon>Neoaves</taxon>
        <taxon>Aequornithes</taxon>
        <taxon>Ciconiiformes</taxon>
        <taxon>Ciconiidae</taxon>
        <taxon>Mycteria</taxon>
    </lineage>
</organism>